<accession>X1VVX7</accession>
<gene>
    <name evidence="1" type="ORF">S12H4_49843</name>
</gene>
<proteinExistence type="predicted"/>
<feature type="non-terminal residue" evidence="1">
    <location>
        <position position="127"/>
    </location>
</feature>
<evidence type="ECO:0000313" key="1">
    <source>
        <dbReference type="EMBL" id="GAJ14980.1"/>
    </source>
</evidence>
<name>X1VVX7_9ZZZZ</name>
<comment type="caution">
    <text evidence="1">The sequence shown here is derived from an EMBL/GenBank/DDBJ whole genome shotgun (WGS) entry which is preliminary data.</text>
</comment>
<dbReference type="AlphaFoldDB" id="X1VVX7"/>
<protein>
    <submittedName>
        <fullName evidence="1">Uncharacterized protein</fullName>
    </submittedName>
</protein>
<dbReference type="EMBL" id="BARW01031314">
    <property type="protein sequence ID" value="GAJ14980.1"/>
    <property type="molecule type" value="Genomic_DNA"/>
</dbReference>
<reference evidence="1" key="1">
    <citation type="journal article" date="2014" name="Front. Microbiol.">
        <title>High frequency of phylogenetically diverse reductive dehalogenase-homologous genes in deep subseafloor sedimentary metagenomes.</title>
        <authorList>
            <person name="Kawai M."/>
            <person name="Futagami T."/>
            <person name="Toyoda A."/>
            <person name="Takaki Y."/>
            <person name="Nishi S."/>
            <person name="Hori S."/>
            <person name="Arai W."/>
            <person name="Tsubouchi T."/>
            <person name="Morono Y."/>
            <person name="Uchiyama I."/>
            <person name="Ito T."/>
            <person name="Fujiyama A."/>
            <person name="Inagaki F."/>
            <person name="Takami H."/>
        </authorList>
    </citation>
    <scope>NUCLEOTIDE SEQUENCE</scope>
    <source>
        <strain evidence="1">Expedition CK06-06</strain>
    </source>
</reference>
<organism evidence="1">
    <name type="scientific">marine sediment metagenome</name>
    <dbReference type="NCBI Taxonomy" id="412755"/>
    <lineage>
        <taxon>unclassified sequences</taxon>
        <taxon>metagenomes</taxon>
        <taxon>ecological metagenomes</taxon>
    </lineage>
</organism>
<sequence>MDILGHGRLPIVMPAYPHMLSEDTAVWTEFLESGDFALQEVWYDLHVGAVVKGDWEDDSVPARVAAGLTRKRIDVVALVDGRYWVVEVKPYASMYAVGQIVVYEGLFIKDYEPVLETWPVIVCHSVD</sequence>